<sequence length="59" mass="6541">MASQRAHPRLTLDDRRGIEPGLNKGESVREIARRLQPRQATQGRGRVQIGPLLVAIADD</sequence>
<evidence type="ECO:0000313" key="4">
    <source>
        <dbReference type="Proteomes" id="UP000746751"/>
    </source>
</evidence>
<organism evidence="3 4">
    <name type="scientific">Collinsella ihumii</name>
    <dbReference type="NCBI Taxonomy" id="1720204"/>
    <lineage>
        <taxon>Bacteria</taxon>
        <taxon>Bacillati</taxon>
        <taxon>Actinomycetota</taxon>
        <taxon>Coriobacteriia</taxon>
        <taxon>Coriobacteriales</taxon>
        <taxon>Coriobacteriaceae</taxon>
        <taxon>Collinsella</taxon>
    </lineage>
</organism>
<dbReference type="InterPro" id="IPR025246">
    <property type="entry name" value="IS30-like_HTH"/>
</dbReference>
<reference evidence="3" key="1">
    <citation type="journal article" date="2021" name="PeerJ">
        <title>Extensive microbial diversity within the chicken gut microbiome revealed by metagenomics and culture.</title>
        <authorList>
            <person name="Gilroy R."/>
            <person name="Ravi A."/>
            <person name="Getino M."/>
            <person name="Pursley I."/>
            <person name="Horton D.L."/>
            <person name="Alikhan N.F."/>
            <person name="Baker D."/>
            <person name="Gharbi K."/>
            <person name="Hall N."/>
            <person name="Watson M."/>
            <person name="Adriaenssens E.M."/>
            <person name="Foster-Nyarko E."/>
            <person name="Jarju S."/>
            <person name="Secka A."/>
            <person name="Antonio M."/>
            <person name="Oren A."/>
            <person name="Chaudhuri R.R."/>
            <person name="La Ragione R."/>
            <person name="Hildebrand F."/>
            <person name="Pallen M.J."/>
        </authorList>
    </citation>
    <scope>NUCLEOTIDE SEQUENCE</scope>
    <source>
        <strain evidence="3">ChiGjej2B2-7701</strain>
    </source>
</reference>
<evidence type="ECO:0000259" key="2">
    <source>
        <dbReference type="Pfam" id="PF13936"/>
    </source>
</evidence>
<dbReference type="AlphaFoldDB" id="A0A921LRL3"/>
<proteinExistence type="predicted"/>
<reference evidence="3" key="2">
    <citation type="submission" date="2021-09" db="EMBL/GenBank/DDBJ databases">
        <authorList>
            <person name="Gilroy R."/>
        </authorList>
    </citation>
    <scope>NUCLEOTIDE SEQUENCE</scope>
    <source>
        <strain evidence="3">ChiGjej2B2-7701</strain>
    </source>
</reference>
<protein>
    <submittedName>
        <fullName evidence="3">Helix-turn-helix domain-containing protein</fullName>
    </submittedName>
</protein>
<gene>
    <name evidence="3" type="ORF">K8U80_07115</name>
</gene>
<feature type="domain" description="Transposase IS30-like HTH" evidence="2">
    <location>
        <begin position="9"/>
        <end position="36"/>
    </location>
</feature>
<dbReference type="Proteomes" id="UP000746751">
    <property type="component" value="Unassembled WGS sequence"/>
</dbReference>
<dbReference type="Pfam" id="PF13936">
    <property type="entry name" value="HTH_38"/>
    <property type="match status" value="1"/>
</dbReference>
<evidence type="ECO:0000256" key="1">
    <source>
        <dbReference type="SAM" id="MobiDB-lite"/>
    </source>
</evidence>
<comment type="caution">
    <text evidence="3">The sequence shown here is derived from an EMBL/GenBank/DDBJ whole genome shotgun (WGS) entry which is preliminary data.</text>
</comment>
<dbReference type="EMBL" id="DYVF01000044">
    <property type="protein sequence ID" value="HJG31152.1"/>
    <property type="molecule type" value="Genomic_DNA"/>
</dbReference>
<feature type="region of interest" description="Disordered" evidence="1">
    <location>
        <begin position="1"/>
        <end position="29"/>
    </location>
</feature>
<name>A0A921LRL3_9ACTN</name>
<evidence type="ECO:0000313" key="3">
    <source>
        <dbReference type="EMBL" id="HJG31152.1"/>
    </source>
</evidence>
<accession>A0A921LRL3</accession>